<evidence type="ECO:0008006" key="10">
    <source>
        <dbReference type="Google" id="ProtNLM"/>
    </source>
</evidence>
<evidence type="ECO:0000313" key="9">
    <source>
        <dbReference type="Proteomes" id="UP000253495"/>
    </source>
</evidence>
<dbReference type="InterPro" id="IPR001128">
    <property type="entry name" value="Cyt_P450"/>
</dbReference>
<dbReference type="AlphaFoldDB" id="A0A368VET1"/>
<keyword evidence="5 7" id="KW-0408">Iron</keyword>
<dbReference type="Gene3D" id="1.10.630.10">
    <property type="entry name" value="Cytochrome P450"/>
    <property type="match status" value="1"/>
</dbReference>
<sequence>MATGAAREQQALPELPVLTEWGLRLRMLAGGIATRTFAWRGDPIARLLHAPWRDDPYPVYERLRTEGPLVRSRLGLWALSDLTTCDAVLRDPRFGVRTSDGRQGDPLAATAGMHLSLLELDPPDHTRLRRLAAPAFRPRKLAQHRQRIEQTTHELLDAAADRGSFDLVDDLATPLPVRVIGDLLGLPAVDAEQLAHHGAVLGSSLDGIRSPRQLQRLRRSFAELETMFSELLEQRRATPGDDIVSDLLTGLDGDRLTAGELVQLCTLLLVAGFETTVNLIGNGTLALLNHPAQWERLCEQPELAEAVVEETLRWDPPVQATARIPHEPVQVAGRTVPTDSVVLVLLAAAGRDPAVHSAPGCFDITRGDTTHLAFSSGIHYCLGAPLARMEAEVVFRTLATRYPGLHRAGPVSRRPTTIIHGLASLPVATGNARVRAG</sequence>
<dbReference type="InterPro" id="IPR002397">
    <property type="entry name" value="Cyt_P450_B"/>
</dbReference>
<gene>
    <name evidence="8" type="ORF">DFQ14_11438</name>
</gene>
<dbReference type="GO" id="GO:0016705">
    <property type="term" value="F:oxidoreductase activity, acting on paired donors, with incorporation or reduction of molecular oxygen"/>
    <property type="evidence" value="ECO:0007669"/>
    <property type="project" value="InterPro"/>
</dbReference>
<dbReference type="PRINTS" id="PR00359">
    <property type="entry name" value="BP450"/>
</dbReference>
<dbReference type="PANTHER" id="PTHR46696:SF1">
    <property type="entry name" value="CYTOCHROME P450 YJIB-RELATED"/>
    <property type="match status" value="1"/>
</dbReference>
<dbReference type="PANTHER" id="PTHR46696">
    <property type="entry name" value="P450, PUTATIVE (EUROFUNG)-RELATED"/>
    <property type="match status" value="1"/>
</dbReference>
<dbReference type="OrthoDB" id="4133219at2"/>
<accession>A0A368VET1</accession>
<evidence type="ECO:0000256" key="1">
    <source>
        <dbReference type="ARBA" id="ARBA00010617"/>
    </source>
</evidence>
<dbReference type="GO" id="GO:0004497">
    <property type="term" value="F:monooxygenase activity"/>
    <property type="evidence" value="ECO:0007669"/>
    <property type="project" value="UniProtKB-KW"/>
</dbReference>
<dbReference type="FunFam" id="1.10.630.10:FF:000018">
    <property type="entry name" value="Cytochrome P450 monooxygenase"/>
    <property type="match status" value="1"/>
</dbReference>
<evidence type="ECO:0000313" key="8">
    <source>
        <dbReference type="EMBL" id="RCW39777.1"/>
    </source>
</evidence>
<keyword evidence="9" id="KW-1185">Reference proteome</keyword>
<dbReference type="SUPFAM" id="SSF48264">
    <property type="entry name" value="Cytochrome P450"/>
    <property type="match status" value="1"/>
</dbReference>
<keyword evidence="3 7" id="KW-0479">Metal-binding</keyword>
<comment type="caution">
    <text evidence="8">The sequence shown here is derived from an EMBL/GenBank/DDBJ whole genome shotgun (WGS) entry which is preliminary data.</text>
</comment>
<proteinExistence type="inferred from homology"/>
<keyword evidence="6 7" id="KW-0503">Monooxygenase</keyword>
<comment type="similarity">
    <text evidence="1 7">Belongs to the cytochrome P450 family.</text>
</comment>
<dbReference type="GO" id="GO:0005506">
    <property type="term" value="F:iron ion binding"/>
    <property type="evidence" value="ECO:0007669"/>
    <property type="project" value="InterPro"/>
</dbReference>
<keyword evidence="4 7" id="KW-0560">Oxidoreductase</keyword>
<evidence type="ECO:0000256" key="2">
    <source>
        <dbReference type="ARBA" id="ARBA00022617"/>
    </source>
</evidence>
<dbReference type="Pfam" id="PF00067">
    <property type="entry name" value="p450"/>
    <property type="match status" value="1"/>
</dbReference>
<reference evidence="8 9" key="1">
    <citation type="submission" date="2018-07" db="EMBL/GenBank/DDBJ databases">
        <title>Genomic Encyclopedia of Type Strains, Phase III (KMG-III): the genomes of soil and plant-associated and newly described type strains.</title>
        <authorList>
            <person name="Whitman W."/>
        </authorList>
    </citation>
    <scope>NUCLEOTIDE SEQUENCE [LARGE SCALE GENOMIC DNA]</scope>
    <source>
        <strain evidence="8 9">CECT 8575</strain>
    </source>
</reference>
<dbReference type="Proteomes" id="UP000253495">
    <property type="component" value="Unassembled WGS sequence"/>
</dbReference>
<evidence type="ECO:0000256" key="6">
    <source>
        <dbReference type="ARBA" id="ARBA00023033"/>
    </source>
</evidence>
<evidence type="ECO:0000256" key="5">
    <source>
        <dbReference type="ARBA" id="ARBA00023004"/>
    </source>
</evidence>
<dbReference type="CDD" id="cd20625">
    <property type="entry name" value="CYP164-like"/>
    <property type="match status" value="1"/>
</dbReference>
<evidence type="ECO:0000256" key="3">
    <source>
        <dbReference type="ARBA" id="ARBA00022723"/>
    </source>
</evidence>
<dbReference type="EMBL" id="QPJC01000014">
    <property type="protein sequence ID" value="RCW39777.1"/>
    <property type="molecule type" value="Genomic_DNA"/>
</dbReference>
<protein>
    <recommendedName>
        <fullName evidence="10">Cytochrome P450</fullName>
    </recommendedName>
</protein>
<evidence type="ECO:0000256" key="4">
    <source>
        <dbReference type="ARBA" id="ARBA00023002"/>
    </source>
</evidence>
<dbReference type="GO" id="GO:0020037">
    <property type="term" value="F:heme binding"/>
    <property type="evidence" value="ECO:0007669"/>
    <property type="project" value="InterPro"/>
</dbReference>
<organism evidence="8 9">
    <name type="scientific">Halopolyspora algeriensis</name>
    <dbReference type="NCBI Taxonomy" id="1500506"/>
    <lineage>
        <taxon>Bacteria</taxon>
        <taxon>Bacillati</taxon>
        <taxon>Actinomycetota</taxon>
        <taxon>Actinomycetes</taxon>
        <taxon>Actinomycetes incertae sedis</taxon>
        <taxon>Halopolyspora</taxon>
    </lineage>
</organism>
<dbReference type="PROSITE" id="PS00086">
    <property type="entry name" value="CYTOCHROME_P450"/>
    <property type="match status" value="1"/>
</dbReference>
<dbReference type="InterPro" id="IPR017972">
    <property type="entry name" value="Cyt_P450_CS"/>
</dbReference>
<dbReference type="RefSeq" id="WP_114454561.1">
    <property type="nucleotide sequence ID" value="NZ_QPJC01000014.1"/>
</dbReference>
<name>A0A368VET1_9ACTN</name>
<dbReference type="InterPro" id="IPR036396">
    <property type="entry name" value="Cyt_P450_sf"/>
</dbReference>
<keyword evidence="2 7" id="KW-0349">Heme</keyword>
<evidence type="ECO:0000256" key="7">
    <source>
        <dbReference type="RuleBase" id="RU000461"/>
    </source>
</evidence>
<dbReference type="PRINTS" id="PR00385">
    <property type="entry name" value="P450"/>
</dbReference>